<organism evidence="1 2">
    <name type="scientific">Jeotgalibacillus marinus</name>
    <dbReference type="NCBI Taxonomy" id="86667"/>
    <lineage>
        <taxon>Bacteria</taxon>
        <taxon>Bacillati</taxon>
        <taxon>Bacillota</taxon>
        <taxon>Bacilli</taxon>
        <taxon>Bacillales</taxon>
        <taxon>Caryophanaceae</taxon>
        <taxon>Jeotgalibacillus</taxon>
    </lineage>
</organism>
<accession>A0ABV3Q7Q3</accession>
<dbReference type="Proteomes" id="UP001556040">
    <property type="component" value="Unassembled WGS sequence"/>
</dbReference>
<dbReference type="RefSeq" id="WP_367780890.1">
    <property type="nucleotide sequence ID" value="NZ_JBFMIA010000047.1"/>
</dbReference>
<sequence>WNRMGEVSSNGQEVEWTTNTYHQFDGKNNDVVQLQNGRLLNVHEDHESDEIRYKLGSYDEEENRVDWRDNPLEYLDINEVSTDINYHRGERYIDVLSPSITVLDNGLVLAVSYTNHEVSGSKDLWYQLGEYYDYQMYWTDPVQYDTGHRPSVATLPNGEILEVHDNHGNLYFNRGKFENGEIDWFSIGNKYDTGNSADVEILDNGDIVEVHQGGILNETVYYNYGHQTENGSIWWDTIGEKYDGGYRPNIASLKGGYVLETHVSNSKTNSHLWKNVGFTQNQTINWYSGENQKFEFNDSSNPVSLQLDNGFILTMFDNKKTGTTWNYMSQLLSNIGNGPLGQDYYHRWEGNTYSEFDGENNDVVQLQNGYLLNVHEVHDSDIGLRYVLGRYKYEQSNRVVWWTCRW</sequence>
<feature type="non-terminal residue" evidence="1">
    <location>
        <position position="1"/>
    </location>
</feature>
<reference evidence="1 2" key="1">
    <citation type="journal article" date="1979" name="Int. J. Syst. Evol. Microbiol.">
        <title>Bacillus globisporus subsp. marinus subsp. nov.</title>
        <authorList>
            <person name="Liu H."/>
        </authorList>
    </citation>
    <scope>NUCLEOTIDE SEQUENCE [LARGE SCALE GENOMIC DNA]</scope>
    <source>
        <strain evidence="1 2">DSM 1297</strain>
    </source>
</reference>
<gene>
    <name evidence="1" type="ORF">AB1471_16695</name>
</gene>
<name>A0ABV3Q7Q3_9BACL</name>
<protein>
    <submittedName>
        <fullName evidence="1">Uncharacterized protein</fullName>
    </submittedName>
</protein>
<keyword evidence="2" id="KW-1185">Reference proteome</keyword>
<comment type="caution">
    <text evidence="1">The sequence shown here is derived from an EMBL/GenBank/DDBJ whole genome shotgun (WGS) entry which is preliminary data.</text>
</comment>
<evidence type="ECO:0000313" key="1">
    <source>
        <dbReference type="EMBL" id="MEW9503405.1"/>
    </source>
</evidence>
<proteinExistence type="predicted"/>
<evidence type="ECO:0000313" key="2">
    <source>
        <dbReference type="Proteomes" id="UP001556040"/>
    </source>
</evidence>
<dbReference type="EMBL" id="JBFMIA010000047">
    <property type="protein sequence ID" value="MEW9503405.1"/>
    <property type="molecule type" value="Genomic_DNA"/>
</dbReference>